<sequence length="151" mass="15820">MGAHRGQGCVAGSSSAACSARSSGPRCHSQALALFNPGRPRYYGRPGPSTASVLPQEAKPPGFSPRSGMGRPSLIRWAALRRNRLPLVSGHGPQPQRPGSSCRASGPSPRTSQACRYPAAPRFNPVSGRGSRPPARDPRQAARHCTAFKAG</sequence>
<comment type="caution">
    <text evidence="2">The sequence shown here is derived from an EMBL/GenBank/DDBJ whole genome shotgun (WGS) entry which is preliminary data.</text>
</comment>
<feature type="region of interest" description="Disordered" evidence="1">
    <location>
        <begin position="85"/>
        <end position="151"/>
    </location>
</feature>
<dbReference type="Proteomes" id="UP001066276">
    <property type="component" value="Chromosome 5"/>
</dbReference>
<reference evidence="2" key="1">
    <citation type="journal article" date="2022" name="bioRxiv">
        <title>Sequencing and chromosome-scale assembly of the giantPleurodeles waltlgenome.</title>
        <authorList>
            <person name="Brown T."/>
            <person name="Elewa A."/>
            <person name="Iarovenko S."/>
            <person name="Subramanian E."/>
            <person name="Araus A.J."/>
            <person name="Petzold A."/>
            <person name="Susuki M."/>
            <person name="Suzuki K.-i.T."/>
            <person name="Hayashi T."/>
            <person name="Toyoda A."/>
            <person name="Oliveira C."/>
            <person name="Osipova E."/>
            <person name="Leigh N.D."/>
            <person name="Simon A."/>
            <person name="Yun M.H."/>
        </authorList>
    </citation>
    <scope>NUCLEOTIDE SEQUENCE</scope>
    <source>
        <strain evidence="2">20211129_DDA</strain>
        <tissue evidence="2">Liver</tissue>
    </source>
</reference>
<evidence type="ECO:0000313" key="2">
    <source>
        <dbReference type="EMBL" id="KAJ1157229.1"/>
    </source>
</evidence>
<evidence type="ECO:0000256" key="1">
    <source>
        <dbReference type="SAM" id="MobiDB-lite"/>
    </source>
</evidence>
<protein>
    <submittedName>
        <fullName evidence="2">Uncharacterized protein</fullName>
    </submittedName>
</protein>
<gene>
    <name evidence="2" type="ORF">NDU88_009944</name>
</gene>
<dbReference type="AlphaFoldDB" id="A0AAV7RWQ2"/>
<evidence type="ECO:0000313" key="3">
    <source>
        <dbReference type="Proteomes" id="UP001066276"/>
    </source>
</evidence>
<organism evidence="2 3">
    <name type="scientific">Pleurodeles waltl</name>
    <name type="common">Iberian ribbed newt</name>
    <dbReference type="NCBI Taxonomy" id="8319"/>
    <lineage>
        <taxon>Eukaryota</taxon>
        <taxon>Metazoa</taxon>
        <taxon>Chordata</taxon>
        <taxon>Craniata</taxon>
        <taxon>Vertebrata</taxon>
        <taxon>Euteleostomi</taxon>
        <taxon>Amphibia</taxon>
        <taxon>Batrachia</taxon>
        <taxon>Caudata</taxon>
        <taxon>Salamandroidea</taxon>
        <taxon>Salamandridae</taxon>
        <taxon>Pleurodelinae</taxon>
        <taxon>Pleurodeles</taxon>
    </lineage>
</organism>
<keyword evidence="3" id="KW-1185">Reference proteome</keyword>
<dbReference type="EMBL" id="JANPWB010000009">
    <property type="protein sequence ID" value="KAJ1157229.1"/>
    <property type="molecule type" value="Genomic_DNA"/>
</dbReference>
<feature type="region of interest" description="Disordered" evidence="1">
    <location>
        <begin position="37"/>
        <end position="71"/>
    </location>
</feature>
<dbReference type="PROSITE" id="PS51257">
    <property type="entry name" value="PROKAR_LIPOPROTEIN"/>
    <property type="match status" value="1"/>
</dbReference>
<accession>A0AAV7RWQ2</accession>
<name>A0AAV7RWQ2_PLEWA</name>
<proteinExistence type="predicted"/>
<feature type="region of interest" description="Disordered" evidence="1">
    <location>
        <begin position="1"/>
        <end position="24"/>
    </location>
</feature>
<feature type="compositionally biased region" description="Low complexity" evidence="1">
    <location>
        <begin position="37"/>
        <end position="48"/>
    </location>
</feature>
<feature type="compositionally biased region" description="Polar residues" evidence="1">
    <location>
        <begin position="97"/>
        <end position="114"/>
    </location>
</feature>